<feature type="domain" description="DUF4371" evidence="3">
    <location>
        <begin position="283"/>
        <end position="458"/>
    </location>
</feature>
<evidence type="ECO:0000256" key="1">
    <source>
        <dbReference type="SAM" id="MobiDB-lite"/>
    </source>
</evidence>
<dbReference type="GeneID" id="116219771"/>
<evidence type="ECO:0000313" key="5">
    <source>
        <dbReference type="RefSeq" id="XP_031419524.1"/>
    </source>
</evidence>
<evidence type="ECO:0000259" key="3">
    <source>
        <dbReference type="Pfam" id="PF14291"/>
    </source>
</evidence>
<dbReference type="SUPFAM" id="SSF53098">
    <property type="entry name" value="Ribonuclease H-like"/>
    <property type="match status" value="1"/>
</dbReference>
<evidence type="ECO:0000313" key="6">
    <source>
        <dbReference type="RefSeq" id="XP_031419525.1"/>
    </source>
</evidence>
<proteinExistence type="predicted"/>
<dbReference type="GO" id="GO:0046983">
    <property type="term" value="F:protein dimerization activity"/>
    <property type="evidence" value="ECO:0007669"/>
    <property type="project" value="InterPro"/>
</dbReference>
<feature type="compositionally biased region" description="Basic and acidic residues" evidence="1">
    <location>
        <begin position="82"/>
        <end position="100"/>
    </location>
</feature>
<protein>
    <submittedName>
        <fullName evidence="5 6">Zinc finger MYM-type protein 1-like isoform X1</fullName>
    </submittedName>
</protein>
<organism evidence="4 5">
    <name type="scientific">Clupea harengus</name>
    <name type="common">Atlantic herring</name>
    <dbReference type="NCBI Taxonomy" id="7950"/>
    <lineage>
        <taxon>Eukaryota</taxon>
        <taxon>Metazoa</taxon>
        <taxon>Chordata</taxon>
        <taxon>Craniata</taxon>
        <taxon>Vertebrata</taxon>
        <taxon>Euteleostomi</taxon>
        <taxon>Actinopterygii</taxon>
        <taxon>Neopterygii</taxon>
        <taxon>Teleostei</taxon>
        <taxon>Clupei</taxon>
        <taxon>Clupeiformes</taxon>
        <taxon>Clupeoidei</taxon>
        <taxon>Clupeidae</taxon>
        <taxon>Clupea</taxon>
    </lineage>
</organism>
<dbReference type="AlphaFoldDB" id="A0A6P8F3U9"/>
<dbReference type="InterPro" id="IPR025398">
    <property type="entry name" value="DUF4371"/>
</dbReference>
<dbReference type="Proteomes" id="UP000515152">
    <property type="component" value="Chromosome 26"/>
</dbReference>
<name>A0A6P8F3U9_CLUHA</name>
<accession>A0A6P8F3U9</accession>
<gene>
    <name evidence="5 6" type="primary">LOC116219771</name>
</gene>
<dbReference type="Pfam" id="PF14291">
    <property type="entry name" value="DUF4371"/>
    <property type="match status" value="1"/>
</dbReference>
<dbReference type="OrthoDB" id="8962491at2759"/>
<dbReference type="KEGG" id="char:116219771"/>
<feature type="region of interest" description="Disordered" evidence="1">
    <location>
        <begin position="82"/>
        <end position="106"/>
    </location>
</feature>
<dbReference type="Pfam" id="PF05699">
    <property type="entry name" value="Dimer_Tnp_hAT"/>
    <property type="match status" value="1"/>
</dbReference>
<keyword evidence="4" id="KW-1185">Reference proteome</keyword>
<evidence type="ECO:0000313" key="4">
    <source>
        <dbReference type="Proteomes" id="UP000515152"/>
    </source>
</evidence>
<reference evidence="5 6" key="1">
    <citation type="submission" date="2025-04" db="UniProtKB">
        <authorList>
            <consortium name="RefSeq"/>
        </authorList>
    </citation>
    <scope>IDENTIFICATION</scope>
</reference>
<dbReference type="PANTHER" id="PTHR45749:SF28">
    <property type="entry name" value="ZINC FINGER MYM-TYPE PROTEIN 1-LIKE-RELATED"/>
    <property type="match status" value="1"/>
</dbReference>
<sequence length="852" mass="97964">MNLGLPLRPGCDETHQVPLRLRVKEEDIKEEEYGHMIPWQDEEEKPIADIHCKTESDFTESLSSTYNETLQTTVEVKVKKEEYEQEHNDCPLESASEHPDGTQQKIHGQNDELNQQLNGRPYHCTVCRESVTVLRVKRCAMENEDIVHVLLNKPFHTFSYREKVSIKTTGRPLPKIQVTKPNGKTAAVNANWYAKYSWLTGTITNNRLYCWPCLLMGKSHTWSVNGFADIKNLDRATKRHDKCQDHVGAAIRLSLLGTMPIDEVVDEGVRLQIAQHNAKVPQNREVLKRLIDATAYLGMQELSFRGHDEGVDSDNRGNYRELAGVMARYDHVLAEHMQGSSIFTGMSKTIQNDLISAISSTIHQDITNDLDKAPFFSWQLDETTDISCHCQLSVMMRFVDDQGRIQARFMGFFDVSEGRDAQSLFQFVQAQLSSFNFVDKLVAQTYDGAAVMASDLNGLQAKVRELAPSATFVHCYAHRLNLVLSQGVRSIPQAKYFFVHLGGFTSFFSKSRKRVALLKDHGCARMHRSAPTRWNFTSRVVNTVASNYDKMVEIFDHFVDHPSMDDETIRLADGLRGKLEDFEFVFLLFTFEQLFSHTDVVFDILQHKSIDVSYCRLRIESLLRIVENLKLENTFVQIYQRAVAVDDPELIHRRKRRQGQSNPRQAYRRLYDSIHDSIITQITQRFQHLERLQFMELLNVDKFESFKSDFPTQSLLNLLETYGQFFDQDKLKIELLHFYRNPDINSSRKLCEAIGFMKSSGLDGAMPQLYKLMCLIATIGATSAGVEQTFSCLKRIKSYTRNTMGQERLKHLAIISIEKNILKSLQKNPAWYDQVTDIFATQTARRIDLLFK</sequence>
<dbReference type="PANTHER" id="PTHR45749">
    <property type="match status" value="1"/>
</dbReference>
<dbReference type="RefSeq" id="XP_031419525.1">
    <property type="nucleotide sequence ID" value="XM_031563665.2"/>
</dbReference>
<evidence type="ECO:0000259" key="2">
    <source>
        <dbReference type="Pfam" id="PF05699"/>
    </source>
</evidence>
<dbReference type="InterPro" id="IPR012337">
    <property type="entry name" value="RNaseH-like_sf"/>
</dbReference>
<feature type="domain" description="HAT C-terminal dimerisation" evidence="2">
    <location>
        <begin position="765"/>
        <end position="821"/>
    </location>
</feature>
<dbReference type="InterPro" id="IPR008906">
    <property type="entry name" value="HATC_C_dom"/>
</dbReference>
<dbReference type="RefSeq" id="XP_031419524.1">
    <property type="nucleotide sequence ID" value="XM_031563664.2"/>
</dbReference>